<dbReference type="EMBL" id="JBEZVE010000005">
    <property type="protein sequence ID" value="MEU3780959.1"/>
    <property type="molecule type" value="Genomic_DNA"/>
</dbReference>
<evidence type="ECO:0000313" key="2">
    <source>
        <dbReference type="EMBL" id="MEU3780959.1"/>
    </source>
</evidence>
<keyword evidence="3" id="KW-1185">Reference proteome</keyword>
<sequence>MPPRPAVSAHRGGSERYEAATREAYEDALASGAEYVEFDVRRTADGVYVVHHDARAGRGGPPLARITYAELCGRAGNTVPVVEDVMTLVAGRLVAHLDLKETGYERELVDRAVALLGRDGFVATSLEDVSVAAITRAFPGVRTALSLGRDRKEVGAARLAGTRASELFPMRRLRACGAHGVAVHQRLARATVLRRAARHRLFTMVWTVNDDPGLRTFLADTRVDVLVTDRPRRAVELRGELHRTLPTRHLSH</sequence>
<dbReference type="InterPro" id="IPR017946">
    <property type="entry name" value="PLC-like_Pdiesterase_TIM-brl"/>
</dbReference>
<reference evidence="2 3" key="1">
    <citation type="submission" date="2024-06" db="EMBL/GenBank/DDBJ databases">
        <title>The Natural Products Discovery Center: Release of the First 8490 Sequenced Strains for Exploring Actinobacteria Biosynthetic Diversity.</title>
        <authorList>
            <person name="Kalkreuter E."/>
            <person name="Kautsar S.A."/>
            <person name="Yang D."/>
            <person name="Bader C.D."/>
            <person name="Teijaro C.N."/>
            <person name="Fluegel L."/>
            <person name="Davis C.M."/>
            <person name="Simpson J.R."/>
            <person name="Lauterbach L."/>
            <person name="Steele A.D."/>
            <person name="Gui C."/>
            <person name="Meng S."/>
            <person name="Li G."/>
            <person name="Viehrig K."/>
            <person name="Ye F."/>
            <person name="Su P."/>
            <person name="Kiefer A.F."/>
            <person name="Nichols A."/>
            <person name="Cepeda A.J."/>
            <person name="Yan W."/>
            <person name="Fan B."/>
            <person name="Jiang Y."/>
            <person name="Adhikari A."/>
            <person name="Zheng C.-J."/>
            <person name="Schuster L."/>
            <person name="Cowan T.M."/>
            <person name="Smanski M.J."/>
            <person name="Chevrette M.G."/>
            <person name="De Carvalho L.P.S."/>
            <person name="Shen B."/>
        </authorList>
    </citation>
    <scope>NUCLEOTIDE SEQUENCE [LARGE SCALE GENOMIC DNA]</scope>
    <source>
        <strain evidence="2 3">NPDC033843</strain>
    </source>
</reference>
<name>A0ABV2ZEJ6_9ACTN</name>
<dbReference type="InterPro" id="IPR030395">
    <property type="entry name" value="GP_PDE_dom"/>
</dbReference>
<accession>A0ABV2ZEJ6</accession>
<dbReference type="Proteomes" id="UP001550739">
    <property type="component" value="Unassembled WGS sequence"/>
</dbReference>
<organism evidence="2 3">
    <name type="scientific">Streptomyces sp. 900129855</name>
    <dbReference type="NCBI Taxonomy" id="3155129"/>
    <lineage>
        <taxon>Bacteria</taxon>
        <taxon>Bacillati</taxon>
        <taxon>Actinomycetota</taxon>
        <taxon>Actinomycetes</taxon>
        <taxon>Kitasatosporales</taxon>
        <taxon>Streptomycetaceae</taxon>
        <taxon>Streptomyces</taxon>
    </lineage>
</organism>
<dbReference type="Pfam" id="PF03009">
    <property type="entry name" value="GDPD"/>
    <property type="match status" value="1"/>
</dbReference>
<dbReference type="PROSITE" id="PS51704">
    <property type="entry name" value="GP_PDE"/>
    <property type="match status" value="1"/>
</dbReference>
<gene>
    <name evidence="2" type="ORF">AB0E89_10280</name>
</gene>
<dbReference type="RefSeq" id="WP_361701859.1">
    <property type="nucleotide sequence ID" value="NZ_JBEZVE010000005.1"/>
</dbReference>
<proteinExistence type="predicted"/>
<dbReference type="PANTHER" id="PTHR46211:SF1">
    <property type="entry name" value="GLYCEROPHOSPHODIESTER PHOSPHODIESTERASE, CYTOPLASMIC"/>
    <property type="match status" value="1"/>
</dbReference>
<comment type="caution">
    <text evidence="2">The sequence shown here is derived from an EMBL/GenBank/DDBJ whole genome shotgun (WGS) entry which is preliminary data.</text>
</comment>
<evidence type="ECO:0000259" key="1">
    <source>
        <dbReference type="PROSITE" id="PS51704"/>
    </source>
</evidence>
<dbReference type="Gene3D" id="3.20.20.190">
    <property type="entry name" value="Phosphatidylinositol (PI) phosphodiesterase"/>
    <property type="match status" value="1"/>
</dbReference>
<dbReference type="PROSITE" id="PS50007">
    <property type="entry name" value="PIPLC_X_DOMAIN"/>
    <property type="match status" value="1"/>
</dbReference>
<dbReference type="SUPFAM" id="SSF51695">
    <property type="entry name" value="PLC-like phosphodiesterases"/>
    <property type="match status" value="1"/>
</dbReference>
<evidence type="ECO:0000313" key="3">
    <source>
        <dbReference type="Proteomes" id="UP001550739"/>
    </source>
</evidence>
<feature type="domain" description="GP-PDE" evidence="1">
    <location>
        <begin position="5"/>
        <end position="60"/>
    </location>
</feature>
<protein>
    <submittedName>
        <fullName evidence="2">Glycerophosphodiester phosphodiesterase family protein</fullName>
    </submittedName>
</protein>
<dbReference type="PANTHER" id="PTHR46211">
    <property type="entry name" value="GLYCEROPHOSPHORYL DIESTER PHOSPHODIESTERASE"/>
    <property type="match status" value="1"/>
</dbReference>